<evidence type="ECO:0000256" key="5">
    <source>
        <dbReference type="SAM" id="Phobius"/>
    </source>
</evidence>
<evidence type="ECO:0000313" key="7">
    <source>
        <dbReference type="Proteomes" id="UP000016930"/>
    </source>
</evidence>
<dbReference type="AlphaFoldDB" id="M2Q8P4"/>
<name>M2Q8P4_CERS8</name>
<dbReference type="EMBL" id="KB445807">
    <property type="protein sequence ID" value="EMD33233.1"/>
    <property type="molecule type" value="Genomic_DNA"/>
</dbReference>
<keyword evidence="7" id="KW-1185">Reference proteome</keyword>
<organism evidence="6 7">
    <name type="scientific">Ceriporiopsis subvermispora (strain B)</name>
    <name type="common">White-rot fungus</name>
    <name type="synonym">Gelatoporia subvermispora</name>
    <dbReference type="NCBI Taxonomy" id="914234"/>
    <lineage>
        <taxon>Eukaryota</taxon>
        <taxon>Fungi</taxon>
        <taxon>Dikarya</taxon>
        <taxon>Basidiomycota</taxon>
        <taxon>Agaricomycotina</taxon>
        <taxon>Agaricomycetes</taxon>
        <taxon>Polyporales</taxon>
        <taxon>Gelatoporiaceae</taxon>
        <taxon>Gelatoporia</taxon>
    </lineage>
</organism>
<dbReference type="OrthoDB" id="7961613at2759"/>
<dbReference type="InterPro" id="IPR029208">
    <property type="entry name" value="COX14"/>
</dbReference>
<proteinExistence type="predicted"/>
<dbReference type="HOGENOM" id="CLU_158784_1_0_1"/>
<reference evidence="6 7" key="1">
    <citation type="journal article" date="2012" name="Proc. Natl. Acad. Sci. U.S.A.">
        <title>Comparative genomics of Ceriporiopsis subvermispora and Phanerochaete chrysosporium provide insight into selective ligninolysis.</title>
        <authorList>
            <person name="Fernandez-Fueyo E."/>
            <person name="Ruiz-Duenas F.J."/>
            <person name="Ferreira P."/>
            <person name="Floudas D."/>
            <person name="Hibbett D.S."/>
            <person name="Canessa P."/>
            <person name="Larrondo L.F."/>
            <person name="James T.Y."/>
            <person name="Seelenfreund D."/>
            <person name="Lobos S."/>
            <person name="Polanco R."/>
            <person name="Tello M."/>
            <person name="Honda Y."/>
            <person name="Watanabe T."/>
            <person name="Watanabe T."/>
            <person name="Ryu J.S."/>
            <person name="Kubicek C.P."/>
            <person name="Schmoll M."/>
            <person name="Gaskell J."/>
            <person name="Hammel K.E."/>
            <person name="St John F.J."/>
            <person name="Vanden Wymelenberg A."/>
            <person name="Sabat G."/>
            <person name="Splinter BonDurant S."/>
            <person name="Syed K."/>
            <person name="Yadav J.S."/>
            <person name="Doddapaneni H."/>
            <person name="Subramanian V."/>
            <person name="Lavin J.L."/>
            <person name="Oguiza J.A."/>
            <person name="Perez G."/>
            <person name="Pisabarro A.G."/>
            <person name="Ramirez L."/>
            <person name="Santoyo F."/>
            <person name="Master E."/>
            <person name="Coutinho P.M."/>
            <person name="Henrissat B."/>
            <person name="Lombard V."/>
            <person name="Magnuson J.K."/>
            <person name="Kuees U."/>
            <person name="Hori C."/>
            <person name="Igarashi K."/>
            <person name="Samejima M."/>
            <person name="Held B.W."/>
            <person name="Barry K.W."/>
            <person name="LaButti K.M."/>
            <person name="Lapidus A."/>
            <person name="Lindquist E.A."/>
            <person name="Lucas S.M."/>
            <person name="Riley R."/>
            <person name="Salamov A.A."/>
            <person name="Hoffmeister D."/>
            <person name="Schwenk D."/>
            <person name="Hadar Y."/>
            <person name="Yarden O."/>
            <person name="de Vries R.P."/>
            <person name="Wiebenga A."/>
            <person name="Stenlid J."/>
            <person name="Eastwood D."/>
            <person name="Grigoriev I.V."/>
            <person name="Berka R.M."/>
            <person name="Blanchette R.A."/>
            <person name="Kersten P."/>
            <person name="Martinez A.T."/>
            <person name="Vicuna R."/>
            <person name="Cullen D."/>
        </authorList>
    </citation>
    <scope>NUCLEOTIDE SEQUENCE [LARGE SCALE GENOMIC DNA]</scope>
    <source>
        <strain evidence="6 7">B</strain>
    </source>
</reference>
<comment type="subcellular location">
    <subcellularLocation>
        <location evidence="1">Membrane</location>
        <topology evidence="1">Single-pass membrane protein</topology>
    </subcellularLocation>
</comment>
<evidence type="ECO:0000256" key="4">
    <source>
        <dbReference type="ARBA" id="ARBA00023136"/>
    </source>
</evidence>
<keyword evidence="4 5" id="KW-0472">Membrane</keyword>
<dbReference type="Proteomes" id="UP000016930">
    <property type="component" value="Unassembled WGS sequence"/>
</dbReference>
<evidence type="ECO:0000256" key="1">
    <source>
        <dbReference type="ARBA" id="ARBA00004167"/>
    </source>
</evidence>
<dbReference type="GO" id="GO:0016020">
    <property type="term" value="C:membrane"/>
    <property type="evidence" value="ECO:0007669"/>
    <property type="project" value="UniProtKB-SubCell"/>
</dbReference>
<dbReference type="STRING" id="914234.M2Q8P4"/>
<keyword evidence="2 5" id="KW-0812">Transmembrane</keyword>
<feature type="transmembrane region" description="Helical" evidence="5">
    <location>
        <begin position="18"/>
        <end position="36"/>
    </location>
</feature>
<evidence type="ECO:0000256" key="3">
    <source>
        <dbReference type="ARBA" id="ARBA00022989"/>
    </source>
</evidence>
<protein>
    <submittedName>
        <fullName evidence="6">Uncharacterized protein</fullName>
    </submittedName>
</protein>
<gene>
    <name evidence="6" type="ORF">CERSUDRAFT_68268</name>
</gene>
<evidence type="ECO:0000313" key="6">
    <source>
        <dbReference type="EMBL" id="EMD33233.1"/>
    </source>
</evidence>
<evidence type="ECO:0000256" key="2">
    <source>
        <dbReference type="ARBA" id="ARBA00022692"/>
    </source>
</evidence>
<dbReference type="Pfam" id="PF14880">
    <property type="entry name" value="COX14"/>
    <property type="match status" value="1"/>
</dbReference>
<accession>M2Q8P4</accession>
<sequence>MAIRIRGMSLYDIAHRGAAYSLVGLFAWGVVMIGVVHRDNMRRGEGAWAQHQAMLANAKQEEENALALAQSAQSILDNRRNS</sequence>
<keyword evidence="3 5" id="KW-1133">Transmembrane helix</keyword>